<feature type="transmembrane region" description="Helical" evidence="6">
    <location>
        <begin position="6"/>
        <end position="24"/>
    </location>
</feature>
<evidence type="ECO:0000256" key="4">
    <source>
        <dbReference type="ARBA" id="ARBA00022989"/>
    </source>
</evidence>
<organism evidence="8 9">
    <name type="scientific">Methanobrevibacter oralis</name>
    <dbReference type="NCBI Taxonomy" id="66851"/>
    <lineage>
        <taxon>Archaea</taxon>
        <taxon>Methanobacteriati</taxon>
        <taxon>Methanobacteriota</taxon>
        <taxon>Methanomada group</taxon>
        <taxon>Methanobacteria</taxon>
        <taxon>Methanobacteriales</taxon>
        <taxon>Methanobacteriaceae</taxon>
        <taxon>Methanobrevibacter</taxon>
    </lineage>
</organism>
<feature type="transmembrane region" description="Helical" evidence="6">
    <location>
        <begin position="77"/>
        <end position="93"/>
    </location>
</feature>
<dbReference type="PATRIC" id="fig|66851.6.peg.693"/>
<keyword evidence="4 6" id="KW-1133">Transmembrane helix</keyword>
<evidence type="ECO:0000313" key="8">
    <source>
        <dbReference type="EMBL" id="KZX13398.1"/>
    </source>
</evidence>
<dbReference type="GO" id="GO:0005886">
    <property type="term" value="C:plasma membrane"/>
    <property type="evidence" value="ECO:0007669"/>
    <property type="project" value="UniProtKB-SubCell"/>
</dbReference>
<protein>
    <submittedName>
        <fullName evidence="8">Bacterial type II secretion system protein F domain protein</fullName>
    </submittedName>
</protein>
<sequence length="303" mass="35072">MGDNILNNFFIFIGGVVLAFINLFKNFSLKNDISSKSDFTIFSKSNFQREKQVVKKYEDSKIYDLRELFLKYSRNKILLSVLIIIFILIWNIFEIEIALIYLILIFMMCFLIVYYPQIQQRRSYDDLNPELPYALRHMSIELKSGKGLIDTMYTIKNANYGSLSSEFNRVLEEVKYGKSSEDSLLEMANRVKSEGLFRVVHQIIGTLRTGGNLAGTLDIIAKDISFDMQIKLKEYAQKLNSFILIYTFIAILAPVISLIMLMASSTVMGDLLSVNMLFLIYVLFFPMVVVFMMVFVKRLEPKI</sequence>
<dbReference type="EMBL" id="LWMU01000050">
    <property type="protein sequence ID" value="KZX13398.1"/>
    <property type="molecule type" value="Genomic_DNA"/>
</dbReference>
<keyword evidence="9" id="KW-1185">Reference proteome</keyword>
<dbReference type="InterPro" id="IPR018076">
    <property type="entry name" value="T2SS_GspF_dom"/>
</dbReference>
<evidence type="ECO:0000256" key="1">
    <source>
        <dbReference type="ARBA" id="ARBA00004651"/>
    </source>
</evidence>
<dbReference type="AlphaFoldDB" id="A0A166BIH3"/>
<dbReference type="PANTHER" id="PTHR35007:SF2">
    <property type="entry name" value="PILUS ASSEMBLE PROTEIN"/>
    <property type="match status" value="1"/>
</dbReference>
<dbReference type="Proteomes" id="UP000077428">
    <property type="component" value="Unassembled WGS sequence"/>
</dbReference>
<proteinExistence type="predicted"/>
<evidence type="ECO:0000256" key="5">
    <source>
        <dbReference type="ARBA" id="ARBA00023136"/>
    </source>
</evidence>
<evidence type="ECO:0000256" key="3">
    <source>
        <dbReference type="ARBA" id="ARBA00022692"/>
    </source>
</evidence>
<comment type="caution">
    <text evidence="8">The sequence shown here is derived from an EMBL/GenBank/DDBJ whole genome shotgun (WGS) entry which is preliminary data.</text>
</comment>
<comment type="subcellular location">
    <subcellularLocation>
        <location evidence="1">Cell membrane</location>
        <topology evidence="1">Multi-pass membrane protein</topology>
    </subcellularLocation>
</comment>
<name>A0A166BIH3_METOA</name>
<feature type="transmembrane region" description="Helical" evidence="6">
    <location>
        <begin position="276"/>
        <end position="296"/>
    </location>
</feature>
<reference evidence="9" key="1">
    <citation type="journal article" date="2016" name="Genome Announc.">
        <title>Draft Genome Sequences of Methanobrevibacter curvatus DSM11111, Methanobrevibacter cuticularis DSM11139, Methanobrevibacter filiformis DSM11501, and Methanobrevibacter oralis DSM7256.</title>
        <authorList>
            <person name="Poehlein A."/>
            <person name="Seedorf H."/>
        </authorList>
    </citation>
    <scope>NUCLEOTIDE SEQUENCE [LARGE SCALE GENOMIC DNA]</scope>
    <source>
        <strain evidence="9">DSM 7256 / JCM 30027 / ZR</strain>
    </source>
</reference>
<dbReference type="PANTHER" id="PTHR35007">
    <property type="entry name" value="INTEGRAL MEMBRANE PROTEIN-RELATED"/>
    <property type="match status" value="1"/>
</dbReference>
<keyword evidence="5 6" id="KW-0472">Membrane</keyword>
<evidence type="ECO:0000256" key="6">
    <source>
        <dbReference type="SAM" id="Phobius"/>
    </source>
</evidence>
<dbReference type="InterPro" id="IPR023298">
    <property type="entry name" value="ATPase_P-typ_TM_dom_sf"/>
</dbReference>
<evidence type="ECO:0000313" key="9">
    <source>
        <dbReference type="Proteomes" id="UP000077428"/>
    </source>
</evidence>
<evidence type="ECO:0000256" key="2">
    <source>
        <dbReference type="ARBA" id="ARBA00022475"/>
    </source>
</evidence>
<dbReference type="InterPro" id="IPR042094">
    <property type="entry name" value="T2SS_GspF_sf"/>
</dbReference>
<dbReference type="SUPFAM" id="SSF81665">
    <property type="entry name" value="Calcium ATPase, transmembrane domain M"/>
    <property type="match status" value="1"/>
</dbReference>
<dbReference type="RefSeq" id="WP_042693385.1">
    <property type="nucleotide sequence ID" value="NZ_CABMAB010000021.1"/>
</dbReference>
<dbReference type="STRING" id="66851.MBORA_06260"/>
<evidence type="ECO:0000259" key="7">
    <source>
        <dbReference type="Pfam" id="PF00482"/>
    </source>
</evidence>
<accession>A0A166BIH3</accession>
<feature type="domain" description="Type II secretion system protein GspF" evidence="7">
    <location>
        <begin position="134"/>
        <end position="260"/>
    </location>
</feature>
<feature type="transmembrane region" description="Helical" evidence="6">
    <location>
        <begin position="99"/>
        <end position="115"/>
    </location>
</feature>
<dbReference type="Pfam" id="PF00482">
    <property type="entry name" value="T2SSF"/>
    <property type="match status" value="1"/>
</dbReference>
<dbReference type="Gene3D" id="1.20.81.30">
    <property type="entry name" value="Type II secretion system (T2SS), domain F"/>
    <property type="match status" value="1"/>
</dbReference>
<keyword evidence="2" id="KW-1003">Cell membrane</keyword>
<keyword evidence="3 6" id="KW-0812">Transmembrane</keyword>
<gene>
    <name evidence="8" type="ORF">MBORA_06260</name>
</gene>
<feature type="transmembrane region" description="Helical" evidence="6">
    <location>
        <begin position="243"/>
        <end position="264"/>
    </location>
</feature>